<feature type="non-terminal residue" evidence="5">
    <location>
        <position position="1"/>
    </location>
</feature>
<proteinExistence type="predicted"/>
<feature type="compositionally biased region" description="Basic and acidic residues" evidence="4">
    <location>
        <begin position="290"/>
        <end position="299"/>
    </location>
</feature>
<keyword evidence="3" id="KW-0539">Nucleus</keyword>
<dbReference type="GO" id="GO:0005655">
    <property type="term" value="C:nucleolar ribonuclease P complex"/>
    <property type="evidence" value="ECO:0007669"/>
    <property type="project" value="InterPro"/>
</dbReference>
<evidence type="ECO:0000256" key="4">
    <source>
        <dbReference type="SAM" id="MobiDB-lite"/>
    </source>
</evidence>
<dbReference type="Gene3D" id="3.30.110.20">
    <property type="entry name" value="Alba-like domain"/>
    <property type="match status" value="1"/>
</dbReference>
<keyword evidence="6" id="KW-1185">Reference proteome</keyword>
<evidence type="ECO:0000256" key="1">
    <source>
        <dbReference type="ARBA" id="ARBA00004123"/>
    </source>
</evidence>
<dbReference type="GO" id="GO:0034965">
    <property type="term" value="P:intronic box C/D snoRNA processing"/>
    <property type="evidence" value="ECO:0007669"/>
    <property type="project" value="TreeGrafter"/>
</dbReference>
<dbReference type="GO" id="GO:0000171">
    <property type="term" value="F:ribonuclease MRP activity"/>
    <property type="evidence" value="ECO:0007669"/>
    <property type="project" value="TreeGrafter"/>
</dbReference>
<evidence type="ECO:0000313" key="6">
    <source>
        <dbReference type="Proteomes" id="UP000800093"/>
    </source>
</evidence>
<dbReference type="GO" id="GO:0000294">
    <property type="term" value="P:nuclear-transcribed mRNA catabolic process, RNase MRP-dependent"/>
    <property type="evidence" value="ECO:0007669"/>
    <property type="project" value="TreeGrafter"/>
</dbReference>
<dbReference type="GO" id="GO:0000172">
    <property type="term" value="C:ribonuclease MRP complex"/>
    <property type="evidence" value="ECO:0007669"/>
    <property type="project" value="InterPro"/>
</dbReference>
<comment type="caution">
    <text evidence="5">The sequence shown here is derived from an EMBL/GenBank/DDBJ whole genome shotgun (WGS) entry which is preliminary data.</text>
</comment>
<dbReference type="GO" id="GO:0001682">
    <property type="term" value="P:tRNA 5'-leader removal"/>
    <property type="evidence" value="ECO:0007669"/>
    <property type="project" value="InterPro"/>
</dbReference>
<dbReference type="EMBL" id="ML986578">
    <property type="protein sequence ID" value="KAF2271071.1"/>
    <property type="molecule type" value="Genomic_DNA"/>
</dbReference>
<dbReference type="AlphaFoldDB" id="A0A9P4TR22"/>
<accession>A0A9P4TR22</accession>
<dbReference type="InterPro" id="IPR014612">
    <property type="entry name" value="Pop7/Rpp20"/>
</dbReference>
<keyword evidence="2" id="KW-0819">tRNA processing</keyword>
<gene>
    <name evidence="5" type="ORF">CC78DRAFT_10706</name>
</gene>
<organism evidence="5 6">
    <name type="scientific">Lojkania enalia</name>
    <dbReference type="NCBI Taxonomy" id="147567"/>
    <lineage>
        <taxon>Eukaryota</taxon>
        <taxon>Fungi</taxon>
        <taxon>Dikarya</taxon>
        <taxon>Ascomycota</taxon>
        <taxon>Pezizomycotina</taxon>
        <taxon>Dothideomycetes</taxon>
        <taxon>Pleosporomycetidae</taxon>
        <taxon>Pleosporales</taxon>
        <taxon>Pleosporales incertae sedis</taxon>
        <taxon>Lojkania</taxon>
    </lineage>
</organism>
<evidence type="ECO:0000313" key="5">
    <source>
        <dbReference type="EMBL" id="KAF2271071.1"/>
    </source>
</evidence>
<dbReference type="GO" id="GO:0004526">
    <property type="term" value="F:ribonuclease P activity"/>
    <property type="evidence" value="ECO:0007669"/>
    <property type="project" value="TreeGrafter"/>
</dbReference>
<evidence type="ECO:0000256" key="2">
    <source>
        <dbReference type="ARBA" id="ARBA00022694"/>
    </source>
</evidence>
<dbReference type="OrthoDB" id="5416589at2759"/>
<dbReference type="Proteomes" id="UP000800093">
    <property type="component" value="Unassembled WGS sequence"/>
</dbReference>
<feature type="compositionally biased region" description="Low complexity" evidence="4">
    <location>
        <begin position="59"/>
        <end position="77"/>
    </location>
</feature>
<protein>
    <submittedName>
        <fullName evidence="5">Uncharacterized protein</fullName>
    </submittedName>
</protein>
<dbReference type="InterPro" id="IPR020241">
    <property type="entry name" value="RNase_P/MRP_Pop7_fungi"/>
</dbReference>
<dbReference type="GO" id="GO:0003723">
    <property type="term" value="F:RNA binding"/>
    <property type="evidence" value="ECO:0007669"/>
    <property type="project" value="TreeGrafter"/>
</dbReference>
<reference evidence="6" key="1">
    <citation type="journal article" date="2020" name="Stud. Mycol.">
        <title>101 Dothideomycetes genomes: A test case for predicting lifestyles and emergence of pathogens.</title>
        <authorList>
            <person name="Haridas S."/>
            <person name="Albert R."/>
            <person name="Binder M."/>
            <person name="Bloem J."/>
            <person name="LaButti K."/>
            <person name="Salamov A."/>
            <person name="Andreopoulos B."/>
            <person name="Baker S."/>
            <person name="Barry K."/>
            <person name="Bills G."/>
            <person name="Bluhm B."/>
            <person name="Cannon C."/>
            <person name="Castanera R."/>
            <person name="Culley D."/>
            <person name="Daum C."/>
            <person name="Ezra D."/>
            <person name="Gonzalez J."/>
            <person name="Henrissat B."/>
            <person name="Kuo A."/>
            <person name="Liang C."/>
            <person name="Lipzen A."/>
            <person name="Lutzoni F."/>
            <person name="Magnuson J."/>
            <person name="Mondo S."/>
            <person name="Nolan M."/>
            <person name="Ohm R."/>
            <person name="Pangilinan J."/>
            <person name="Park H.-J."/>
            <person name="Ramirez L."/>
            <person name="Alfaro M."/>
            <person name="Sun H."/>
            <person name="Tritt A."/>
            <person name="Yoshinaga Y."/>
            <person name="Zwiers L.-H."/>
            <person name="Turgeon B."/>
            <person name="Goodwin S."/>
            <person name="Spatafora J."/>
            <person name="Crous P."/>
            <person name="Grigoriev I."/>
        </authorList>
    </citation>
    <scope>NUCLEOTIDE SEQUENCE [LARGE SCALE GENOMIC DNA]</scope>
    <source>
        <strain evidence="6">CBS 304.66</strain>
    </source>
</reference>
<feature type="compositionally biased region" description="Polar residues" evidence="4">
    <location>
        <begin position="98"/>
        <end position="110"/>
    </location>
</feature>
<name>A0A9P4TR22_9PLEO</name>
<evidence type="ECO:0000256" key="3">
    <source>
        <dbReference type="ARBA" id="ARBA00023242"/>
    </source>
</evidence>
<sequence>VTVSRPNNGLRGNSFSHFPHFLASLPISATESLIALSATLPPAMKGKKRARDGNELPHNEPQPQDQPSNSSPIQNNQLASRNTPKPSESHPLPKKQKLNNPIPTTSQRSANPPAQPPKRKLPRLPKNATISKRPLLHPPIPHPHTSSAHAKTLYITAHTPFIPTVKRVRTLLSHISARATQSQSTLSNLTRKKARGRLNERDVERRIADAKNNREAGKGVEKVFLKATGRAITRALEVGVYFQGDVECVVKVEVGSVRAIEDIEVRAENGGSEEEGSMNVDGDGAQGCEGEGKSVRREEEQVQEVLETRIRSLSSITVAIGLK</sequence>
<feature type="region of interest" description="Disordered" evidence="4">
    <location>
        <begin position="268"/>
        <end position="299"/>
    </location>
</feature>
<dbReference type="InterPro" id="IPR036882">
    <property type="entry name" value="Alba-like_dom_sf"/>
</dbReference>
<dbReference type="GO" id="GO:0006364">
    <property type="term" value="P:rRNA processing"/>
    <property type="evidence" value="ECO:0007669"/>
    <property type="project" value="TreeGrafter"/>
</dbReference>
<dbReference type="PANTHER" id="PTHR28256">
    <property type="entry name" value="RIBONUCLEASES P/MRP PROTEIN SUBUNIT POP7"/>
    <property type="match status" value="1"/>
</dbReference>
<feature type="region of interest" description="Disordered" evidence="4">
    <location>
        <begin position="44"/>
        <end position="125"/>
    </location>
</feature>
<comment type="subcellular location">
    <subcellularLocation>
        <location evidence="1">Nucleus</location>
    </subcellularLocation>
</comment>
<dbReference type="Pfam" id="PF12328">
    <property type="entry name" value="Rpp20"/>
    <property type="match status" value="1"/>
</dbReference>
<dbReference type="PANTHER" id="PTHR28256:SF1">
    <property type="entry name" value="RIBONUCLEASES P_MRP PROTEIN SUBUNIT POP7"/>
    <property type="match status" value="1"/>
</dbReference>